<evidence type="ECO:0000256" key="1">
    <source>
        <dbReference type="ARBA" id="ARBA00023172"/>
    </source>
</evidence>
<dbReference type="EMBL" id="LT960611">
    <property type="protein sequence ID" value="SON50217.1"/>
    <property type="molecule type" value="Genomic_DNA"/>
</dbReference>
<dbReference type="OrthoDB" id="5855144at2"/>
<dbReference type="RefSeq" id="WP_102522749.1">
    <property type="nucleotide sequence ID" value="NZ_LT960611.1"/>
</dbReference>
<dbReference type="KEGG" id="vta:A2238"/>
<organism evidence="2 3">
    <name type="scientific">Vibrio tapetis subsp. tapetis</name>
    <dbReference type="NCBI Taxonomy" id="1671868"/>
    <lineage>
        <taxon>Bacteria</taxon>
        <taxon>Pseudomonadati</taxon>
        <taxon>Pseudomonadota</taxon>
        <taxon>Gammaproteobacteria</taxon>
        <taxon>Vibrionales</taxon>
        <taxon>Vibrionaceae</taxon>
        <taxon>Vibrio</taxon>
    </lineage>
</organism>
<accession>A0A2N8ZE80</accession>
<name>A0A2N8ZE80_9VIBR</name>
<proteinExistence type="predicted"/>
<dbReference type="Gene3D" id="1.10.443.10">
    <property type="entry name" value="Intergrase catalytic core"/>
    <property type="match status" value="1"/>
</dbReference>
<dbReference type="GO" id="GO:0015074">
    <property type="term" value="P:DNA integration"/>
    <property type="evidence" value="ECO:0007669"/>
    <property type="project" value="InterPro"/>
</dbReference>
<keyword evidence="1" id="KW-0233">DNA recombination</keyword>
<dbReference type="AlphaFoldDB" id="A0A2N8ZE80"/>
<dbReference type="SUPFAM" id="SSF56349">
    <property type="entry name" value="DNA breaking-rejoining enzymes"/>
    <property type="match status" value="1"/>
</dbReference>
<evidence type="ECO:0000313" key="2">
    <source>
        <dbReference type="EMBL" id="SON50217.1"/>
    </source>
</evidence>
<dbReference type="InterPro" id="IPR011010">
    <property type="entry name" value="DNA_brk_join_enz"/>
</dbReference>
<protein>
    <submittedName>
        <fullName evidence="2">Uncharacterized protein</fullName>
    </submittedName>
</protein>
<gene>
    <name evidence="2" type="ORF">VTAP4600_A2238</name>
</gene>
<dbReference type="GO" id="GO:0006310">
    <property type="term" value="P:DNA recombination"/>
    <property type="evidence" value="ECO:0007669"/>
    <property type="project" value="UniProtKB-KW"/>
</dbReference>
<keyword evidence="3" id="KW-1185">Reference proteome</keyword>
<dbReference type="GO" id="GO:0003677">
    <property type="term" value="F:DNA binding"/>
    <property type="evidence" value="ECO:0007669"/>
    <property type="project" value="InterPro"/>
</dbReference>
<reference evidence="2 3" key="1">
    <citation type="submission" date="2017-10" db="EMBL/GenBank/DDBJ databases">
        <authorList>
            <person name="Banno H."/>
            <person name="Chua N.-H."/>
        </authorList>
    </citation>
    <scope>NUCLEOTIDE SEQUENCE [LARGE SCALE GENOMIC DNA]</scope>
    <source>
        <strain evidence="2">Vibrio tapetis CECT4600</strain>
    </source>
</reference>
<sequence>MQRISDKVFNGHWIYLDDSNTPILLPSLYARYTTHKGVSIELKSKFDRILSKTEHCFEEVEIGTNGQYVRSNQIGLFLEWVEEQNISGSQLSLTNHTAMPSELINSYINDYLICSQGKSEVVVNRAVYSLRSYYNWLHYFFGNAYKNIFIFSSHRELARSNNKENLLVKYLLPATRELLYRRAATLLEEVVLRNGGELGCRASENRGFLLEDFITNKNKHSGLLTLFSQLEKKTEKDEFEYHLSSIYTKNGRSRTLYIPRILLIKMKRYYDTERPESDSNHLFVSNSNNGSKGNCISSRFPSDTFHAILNEMIKDMKDKPYMYRGFQTLEKGAVYHHLLHSFGTDIFYEECRKRGKIYDSITTESAVYIETARLMGHKVDAKYGNQTTKTYIHSCGHIDSLLKATNEG</sequence>
<dbReference type="Proteomes" id="UP000235828">
    <property type="component" value="Chromosome A"/>
</dbReference>
<dbReference type="InterPro" id="IPR013762">
    <property type="entry name" value="Integrase-like_cat_sf"/>
</dbReference>
<evidence type="ECO:0000313" key="3">
    <source>
        <dbReference type="Proteomes" id="UP000235828"/>
    </source>
</evidence>